<evidence type="ECO:0000256" key="1">
    <source>
        <dbReference type="SAM" id="MobiDB-lite"/>
    </source>
</evidence>
<protein>
    <submittedName>
        <fullName evidence="2">Uncharacterized protein</fullName>
    </submittedName>
</protein>
<keyword evidence="3" id="KW-1185">Reference proteome</keyword>
<sequence>MTEPAPELLAAIRRDYHAGEQQPEALAERHGVEGRTVMEALTAVVPMELDIPADEEALASVRQCLAMLLEKDQATAPEQRRGIFELYRELTWRTGRCPVSYRWVWQHITACRAQHASAGPAGPAPYERMGGRRRPGHGGIRHRTDHRCGTRPGRPGH</sequence>
<feature type="compositionally biased region" description="Basic residues" evidence="1">
    <location>
        <begin position="131"/>
        <end position="145"/>
    </location>
</feature>
<proteinExistence type="predicted"/>
<dbReference type="RefSeq" id="WP_058846714.1">
    <property type="nucleotide sequence ID" value="NZ_LOCL01000028.1"/>
</dbReference>
<feature type="region of interest" description="Disordered" evidence="1">
    <location>
        <begin position="116"/>
        <end position="157"/>
    </location>
</feature>
<dbReference type="OrthoDB" id="2065409at2"/>
<dbReference type="EMBL" id="LOCL01000028">
    <property type="protein sequence ID" value="KUF19225.1"/>
    <property type="molecule type" value="Genomic_DNA"/>
</dbReference>
<dbReference type="Proteomes" id="UP000054804">
    <property type="component" value="Unassembled WGS sequence"/>
</dbReference>
<dbReference type="STRING" id="1765722.AT728_22055"/>
<accession>A0A0W7X8C3</accession>
<dbReference type="AlphaFoldDB" id="A0A0W7X8C3"/>
<gene>
    <name evidence="2" type="ORF">AT728_22055</name>
</gene>
<evidence type="ECO:0000313" key="2">
    <source>
        <dbReference type="EMBL" id="KUF19225.1"/>
    </source>
</evidence>
<organism evidence="2 3">
    <name type="scientific">Streptomyces silvensis</name>
    <dbReference type="NCBI Taxonomy" id="1765722"/>
    <lineage>
        <taxon>Bacteria</taxon>
        <taxon>Bacillati</taxon>
        <taxon>Actinomycetota</taxon>
        <taxon>Actinomycetes</taxon>
        <taxon>Kitasatosporales</taxon>
        <taxon>Streptomycetaceae</taxon>
        <taxon>Streptomyces</taxon>
    </lineage>
</organism>
<reference evidence="2 3" key="1">
    <citation type="submission" date="2015-12" db="EMBL/GenBank/DDBJ databases">
        <title>Draft genome sequence of Streptomyces silvensis ATCC 53525, a producer of novel hormone antagonists.</title>
        <authorList>
            <person name="Johnston C.W."/>
            <person name="Li Y."/>
            <person name="Magarvey N.A."/>
        </authorList>
    </citation>
    <scope>NUCLEOTIDE SEQUENCE [LARGE SCALE GENOMIC DNA]</scope>
    <source>
        <strain evidence="2 3">ATCC 53525</strain>
    </source>
</reference>
<name>A0A0W7X8C3_9ACTN</name>
<comment type="caution">
    <text evidence="2">The sequence shown here is derived from an EMBL/GenBank/DDBJ whole genome shotgun (WGS) entry which is preliminary data.</text>
</comment>
<evidence type="ECO:0000313" key="3">
    <source>
        <dbReference type="Proteomes" id="UP000054804"/>
    </source>
</evidence>